<comment type="caution">
    <text evidence="2">The sequence shown here is derived from an EMBL/GenBank/DDBJ whole genome shotgun (WGS) entry which is preliminary data.</text>
</comment>
<reference evidence="2 3" key="1">
    <citation type="submission" date="2007-01" db="EMBL/GenBank/DDBJ databases">
        <authorList>
            <person name="Haygood M."/>
            <person name="Podell S."/>
            <person name="Anderson C."/>
            <person name="Hopkinson B."/>
            <person name="Roe K."/>
            <person name="Barbeau K."/>
            <person name="Gaasterland T."/>
            <person name="Ferriera S."/>
            <person name="Johnson J."/>
            <person name="Kravitz S."/>
            <person name="Beeson K."/>
            <person name="Sutton G."/>
            <person name="Rogers Y.-H."/>
            <person name="Friedman R."/>
            <person name="Frazier M."/>
            <person name="Venter J.C."/>
        </authorList>
    </citation>
    <scope>NUCLEOTIDE SEQUENCE [LARGE SCALE GENOMIC DNA]</scope>
    <source>
        <strain evidence="2 3">ATCC 23134</strain>
    </source>
</reference>
<sequence>MKYSFILFWAVFFLWVLPNKSQAQQQAAQNEADKKLKRALQIICPQSDDICKLLKELQIKVTRFRKQEVMEDTEGLFAIVEGIKYVFSLIEKRHTAMTVKPCELTHFLQSKYSFIVIYLHSYLDEYRKTLIA</sequence>
<evidence type="ECO:0000256" key="1">
    <source>
        <dbReference type="SAM" id="SignalP"/>
    </source>
</evidence>
<feature type="signal peptide" evidence="1">
    <location>
        <begin position="1"/>
        <end position="23"/>
    </location>
</feature>
<accession>A1ZQQ3</accession>
<feature type="chain" id="PRO_5002641803" evidence="1">
    <location>
        <begin position="24"/>
        <end position="132"/>
    </location>
</feature>
<dbReference type="EMBL" id="AAWS01000025">
    <property type="protein sequence ID" value="EAY27208.1"/>
    <property type="molecule type" value="Genomic_DNA"/>
</dbReference>
<name>A1ZQQ3_MICM2</name>
<proteinExistence type="predicted"/>
<evidence type="ECO:0000313" key="2">
    <source>
        <dbReference type="EMBL" id="EAY27208.1"/>
    </source>
</evidence>
<dbReference type="AlphaFoldDB" id="A1ZQQ3"/>
<keyword evidence="3" id="KW-1185">Reference proteome</keyword>
<dbReference type="Proteomes" id="UP000004095">
    <property type="component" value="Unassembled WGS sequence"/>
</dbReference>
<gene>
    <name evidence="2" type="ORF">M23134_06518</name>
</gene>
<keyword evidence="1" id="KW-0732">Signal</keyword>
<protein>
    <submittedName>
        <fullName evidence="2">Uncharacterized protein</fullName>
    </submittedName>
</protein>
<organism evidence="2 3">
    <name type="scientific">Microscilla marina ATCC 23134</name>
    <dbReference type="NCBI Taxonomy" id="313606"/>
    <lineage>
        <taxon>Bacteria</taxon>
        <taxon>Pseudomonadati</taxon>
        <taxon>Bacteroidota</taxon>
        <taxon>Cytophagia</taxon>
        <taxon>Cytophagales</taxon>
        <taxon>Microscillaceae</taxon>
        <taxon>Microscilla</taxon>
    </lineage>
</organism>
<evidence type="ECO:0000313" key="3">
    <source>
        <dbReference type="Proteomes" id="UP000004095"/>
    </source>
</evidence>
<dbReference type="RefSeq" id="WP_002699866.1">
    <property type="nucleotide sequence ID" value="NZ_AAWS01000025.1"/>
</dbReference>